<sequence>MTQTHNPGPALLSIEGLHKSYGAVEVLKGVDLRMQKGNVVTLIGSSGSGKTTLLRCVNLLEEFQGGHIRLEGQDIGYSNVDGKRTRHPERLIAQHRAMTGMAFQQFNLFPHLSALQNVTLGLLKVKKMPKDQAVALAEKWLDRVGLLERRNHFPHQLSGGQQQRVAIARALAMEPPVMLFDEPTSALDPEMVGEVLGVMKGLAKEGMTMMCVTHEMNFAREVADTIWFMDAGQILEKSSPEVFFQQPSHPRAQRFIADLRSH</sequence>
<dbReference type="SMART" id="SM00382">
    <property type="entry name" value="AAA"/>
    <property type="match status" value="1"/>
</dbReference>
<dbReference type="PIRSF" id="PIRSF039085">
    <property type="entry name" value="ABC_ATPase_HisP"/>
    <property type="match status" value="1"/>
</dbReference>
<evidence type="ECO:0000256" key="7">
    <source>
        <dbReference type="ARBA" id="ARBA00022840"/>
    </source>
</evidence>
<keyword evidence="7 11" id="KW-0067">ATP-binding</keyword>
<dbReference type="FunFam" id="3.40.50.300:FF:000020">
    <property type="entry name" value="Amino acid ABC transporter ATP-binding component"/>
    <property type="match status" value="1"/>
</dbReference>
<dbReference type="CDD" id="cd03262">
    <property type="entry name" value="ABC_HisP_GlnQ"/>
    <property type="match status" value="1"/>
</dbReference>
<dbReference type="InterPro" id="IPR017871">
    <property type="entry name" value="ABC_transporter-like_CS"/>
</dbReference>
<dbReference type="Pfam" id="PF00005">
    <property type="entry name" value="ABC_tran"/>
    <property type="match status" value="1"/>
</dbReference>
<dbReference type="PANTHER" id="PTHR43166:SF9">
    <property type="entry name" value="GLUTAMATE_ASPARTATE IMPORT ATP-BINDING PROTEIN GLTL"/>
    <property type="match status" value="1"/>
</dbReference>
<keyword evidence="9" id="KW-0472">Membrane</keyword>
<dbReference type="InterPro" id="IPR003439">
    <property type="entry name" value="ABC_transporter-like_ATP-bd"/>
</dbReference>
<evidence type="ECO:0000256" key="5">
    <source>
        <dbReference type="ARBA" id="ARBA00022519"/>
    </source>
</evidence>
<evidence type="ECO:0000313" key="12">
    <source>
        <dbReference type="Proteomes" id="UP000274541"/>
    </source>
</evidence>
<organism evidence="11 12">
    <name type="scientific">Pseudomonas syringae pv. aptata</name>
    <dbReference type="NCBI Taxonomy" id="83167"/>
    <lineage>
        <taxon>Bacteria</taxon>
        <taxon>Pseudomonadati</taxon>
        <taxon>Pseudomonadota</taxon>
        <taxon>Gammaproteobacteria</taxon>
        <taxon>Pseudomonadales</taxon>
        <taxon>Pseudomonadaceae</taxon>
        <taxon>Pseudomonas</taxon>
        <taxon>Pseudomonas syringae</taxon>
    </lineage>
</organism>
<dbReference type="GO" id="GO:0005524">
    <property type="term" value="F:ATP binding"/>
    <property type="evidence" value="ECO:0007669"/>
    <property type="project" value="UniProtKB-KW"/>
</dbReference>
<dbReference type="PANTHER" id="PTHR43166">
    <property type="entry name" value="AMINO ACID IMPORT ATP-BINDING PROTEIN"/>
    <property type="match status" value="1"/>
</dbReference>
<dbReference type="GO" id="GO:0015424">
    <property type="term" value="F:ABC-type amino acid transporter activity"/>
    <property type="evidence" value="ECO:0007669"/>
    <property type="project" value="InterPro"/>
</dbReference>
<dbReference type="PROSITE" id="PS00211">
    <property type="entry name" value="ABC_TRANSPORTER_1"/>
    <property type="match status" value="1"/>
</dbReference>
<evidence type="ECO:0000256" key="9">
    <source>
        <dbReference type="ARBA" id="ARBA00023136"/>
    </source>
</evidence>
<evidence type="ECO:0000256" key="6">
    <source>
        <dbReference type="ARBA" id="ARBA00022741"/>
    </source>
</evidence>
<dbReference type="InterPro" id="IPR027417">
    <property type="entry name" value="P-loop_NTPase"/>
</dbReference>
<keyword evidence="5" id="KW-0997">Cell inner membrane</keyword>
<evidence type="ECO:0000256" key="8">
    <source>
        <dbReference type="ARBA" id="ARBA00022970"/>
    </source>
</evidence>
<evidence type="ECO:0000313" key="11">
    <source>
        <dbReference type="EMBL" id="RMO65277.1"/>
    </source>
</evidence>
<accession>A0A3M3X5E7</accession>
<evidence type="ECO:0000256" key="2">
    <source>
        <dbReference type="ARBA" id="ARBA00005417"/>
    </source>
</evidence>
<dbReference type="InterPro" id="IPR003593">
    <property type="entry name" value="AAA+_ATPase"/>
</dbReference>
<comment type="caution">
    <text evidence="11">The sequence shown here is derived from an EMBL/GenBank/DDBJ whole genome shotgun (WGS) entry which is preliminary data.</text>
</comment>
<protein>
    <submittedName>
        <fullName evidence="11">Amino acid ABC transporter ATP-binding protein</fullName>
    </submittedName>
</protein>
<dbReference type="GO" id="GO:0005886">
    <property type="term" value="C:plasma membrane"/>
    <property type="evidence" value="ECO:0007669"/>
    <property type="project" value="UniProtKB-SubCell"/>
</dbReference>
<keyword evidence="6" id="KW-0547">Nucleotide-binding</keyword>
<evidence type="ECO:0000256" key="1">
    <source>
        <dbReference type="ARBA" id="ARBA00004417"/>
    </source>
</evidence>
<evidence type="ECO:0000259" key="10">
    <source>
        <dbReference type="PROSITE" id="PS50893"/>
    </source>
</evidence>
<feature type="domain" description="ABC transporter" evidence="10">
    <location>
        <begin position="12"/>
        <end position="256"/>
    </location>
</feature>
<dbReference type="Proteomes" id="UP000274541">
    <property type="component" value="Unassembled WGS sequence"/>
</dbReference>
<dbReference type="AlphaFoldDB" id="A0A3M3X5E7"/>
<dbReference type="SUPFAM" id="SSF52540">
    <property type="entry name" value="P-loop containing nucleoside triphosphate hydrolases"/>
    <property type="match status" value="1"/>
</dbReference>
<reference evidence="11 12" key="1">
    <citation type="submission" date="2018-08" db="EMBL/GenBank/DDBJ databases">
        <title>Recombination of ecologically and evolutionarily significant loci maintains genetic cohesion in the Pseudomonas syringae species complex.</title>
        <authorList>
            <person name="Dillon M."/>
            <person name="Thakur S."/>
            <person name="Almeida R.N.D."/>
            <person name="Weir B.S."/>
            <person name="Guttman D.S."/>
        </authorList>
    </citation>
    <scope>NUCLEOTIDE SEQUENCE [LARGE SCALE GENOMIC DNA]</scope>
    <source>
        <strain evidence="11 12">ICMP 4388</strain>
    </source>
</reference>
<dbReference type="EMBL" id="RBPX01000183">
    <property type="protein sequence ID" value="RMO65277.1"/>
    <property type="molecule type" value="Genomic_DNA"/>
</dbReference>
<dbReference type="InterPro" id="IPR030679">
    <property type="entry name" value="ABC_ATPase_HisP-typ"/>
</dbReference>
<gene>
    <name evidence="11" type="ORF">ALQ37_03406</name>
</gene>
<comment type="subcellular location">
    <subcellularLocation>
        <location evidence="1">Cell inner membrane</location>
        <topology evidence="1">Peripheral membrane protein</topology>
    </subcellularLocation>
</comment>
<evidence type="ECO:0000256" key="4">
    <source>
        <dbReference type="ARBA" id="ARBA00022475"/>
    </source>
</evidence>
<dbReference type="InterPro" id="IPR050086">
    <property type="entry name" value="MetN_ABC_transporter-like"/>
</dbReference>
<keyword evidence="4" id="KW-1003">Cell membrane</keyword>
<evidence type="ECO:0000256" key="3">
    <source>
        <dbReference type="ARBA" id="ARBA00022448"/>
    </source>
</evidence>
<name>A0A3M3X5E7_PSEAP</name>
<dbReference type="Gene3D" id="3.40.50.300">
    <property type="entry name" value="P-loop containing nucleotide triphosphate hydrolases"/>
    <property type="match status" value="1"/>
</dbReference>
<keyword evidence="3" id="KW-0813">Transport</keyword>
<proteinExistence type="inferred from homology"/>
<keyword evidence="8" id="KW-0029">Amino-acid transport</keyword>
<comment type="similarity">
    <text evidence="2">Belongs to the ABC transporter superfamily.</text>
</comment>
<dbReference type="GO" id="GO:0016887">
    <property type="term" value="F:ATP hydrolysis activity"/>
    <property type="evidence" value="ECO:0007669"/>
    <property type="project" value="InterPro"/>
</dbReference>
<dbReference type="PROSITE" id="PS50893">
    <property type="entry name" value="ABC_TRANSPORTER_2"/>
    <property type="match status" value="1"/>
</dbReference>